<dbReference type="InterPro" id="IPR001173">
    <property type="entry name" value="Glyco_trans_2-like"/>
</dbReference>
<evidence type="ECO:0000256" key="2">
    <source>
        <dbReference type="ARBA" id="ARBA00022475"/>
    </source>
</evidence>
<feature type="domain" description="Glycosyltransferase 2-like" evidence="6">
    <location>
        <begin position="48"/>
        <end position="154"/>
    </location>
</feature>
<evidence type="ECO:0000256" key="4">
    <source>
        <dbReference type="ARBA" id="ARBA00022679"/>
    </source>
</evidence>
<reference evidence="7" key="1">
    <citation type="journal article" date="2015" name="Nature">
        <title>Complex archaea that bridge the gap between prokaryotes and eukaryotes.</title>
        <authorList>
            <person name="Spang A."/>
            <person name="Saw J.H."/>
            <person name="Jorgensen S.L."/>
            <person name="Zaremba-Niedzwiedzka K."/>
            <person name="Martijn J."/>
            <person name="Lind A.E."/>
            <person name="van Eijk R."/>
            <person name="Schleper C."/>
            <person name="Guy L."/>
            <person name="Ettema T.J."/>
        </authorList>
    </citation>
    <scope>NUCLEOTIDE SEQUENCE</scope>
</reference>
<keyword evidence="4" id="KW-0808">Transferase</keyword>
<proteinExistence type="predicted"/>
<sequence length="259" mass="28716">MNKLLVTMGWSAFGIFIMDMIGTISSRARVERALDYEPDYKVKGPLVSVVIPALKEQDYLGLLLASITNQTYWPIEVVVVDSSPPEEKRATGVIAGAYGAQMIDVPKLGVSIARNKGAEAASGRVLLFCDADCILAQDFVELLVRELGSGSILAHGMECIYDNFLIAMVFTPWQLFKPTHYTAGRGIAMRREHFWEMEGFDEAFDPMEGYREDLDLGQRVLERYGSGSVGLVRSALIGTSARREEVYGFGKLWSSRGVR</sequence>
<dbReference type="PANTHER" id="PTHR43646:SF2">
    <property type="entry name" value="GLYCOSYLTRANSFERASE 2-LIKE DOMAIN-CONTAINING PROTEIN"/>
    <property type="match status" value="1"/>
</dbReference>
<evidence type="ECO:0000256" key="3">
    <source>
        <dbReference type="ARBA" id="ARBA00022676"/>
    </source>
</evidence>
<gene>
    <name evidence="7" type="ORF">LCGC14_2190360</name>
</gene>
<dbReference type="GO" id="GO:0016757">
    <property type="term" value="F:glycosyltransferase activity"/>
    <property type="evidence" value="ECO:0007669"/>
    <property type="project" value="UniProtKB-KW"/>
</dbReference>
<dbReference type="Pfam" id="PF00535">
    <property type="entry name" value="Glycos_transf_2"/>
    <property type="match status" value="1"/>
</dbReference>
<keyword evidence="5" id="KW-0472">Membrane</keyword>
<dbReference type="InterPro" id="IPR029044">
    <property type="entry name" value="Nucleotide-diphossugar_trans"/>
</dbReference>
<dbReference type="Gene3D" id="3.90.550.10">
    <property type="entry name" value="Spore Coat Polysaccharide Biosynthesis Protein SpsA, Chain A"/>
    <property type="match status" value="1"/>
</dbReference>
<evidence type="ECO:0000313" key="7">
    <source>
        <dbReference type="EMBL" id="KKL61924.1"/>
    </source>
</evidence>
<keyword evidence="2" id="KW-1003">Cell membrane</keyword>
<dbReference type="PANTHER" id="PTHR43646">
    <property type="entry name" value="GLYCOSYLTRANSFERASE"/>
    <property type="match status" value="1"/>
</dbReference>
<accession>A0A0F9DJX3</accession>
<keyword evidence="3" id="KW-0328">Glycosyltransferase</keyword>
<comment type="caution">
    <text evidence="7">The sequence shown here is derived from an EMBL/GenBank/DDBJ whole genome shotgun (WGS) entry which is preliminary data.</text>
</comment>
<name>A0A0F9DJX3_9ZZZZ</name>
<dbReference type="EMBL" id="LAZR01028657">
    <property type="protein sequence ID" value="KKL61924.1"/>
    <property type="molecule type" value="Genomic_DNA"/>
</dbReference>
<organism evidence="7">
    <name type="scientific">marine sediment metagenome</name>
    <dbReference type="NCBI Taxonomy" id="412755"/>
    <lineage>
        <taxon>unclassified sequences</taxon>
        <taxon>metagenomes</taxon>
        <taxon>ecological metagenomes</taxon>
    </lineage>
</organism>
<evidence type="ECO:0000256" key="5">
    <source>
        <dbReference type="ARBA" id="ARBA00023136"/>
    </source>
</evidence>
<dbReference type="GO" id="GO:0005886">
    <property type="term" value="C:plasma membrane"/>
    <property type="evidence" value="ECO:0007669"/>
    <property type="project" value="UniProtKB-SubCell"/>
</dbReference>
<protein>
    <recommendedName>
        <fullName evidence="6">Glycosyltransferase 2-like domain-containing protein</fullName>
    </recommendedName>
</protein>
<comment type="subcellular location">
    <subcellularLocation>
        <location evidence="1">Cell membrane</location>
    </subcellularLocation>
</comment>
<dbReference type="SUPFAM" id="SSF53448">
    <property type="entry name" value="Nucleotide-diphospho-sugar transferases"/>
    <property type="match status" value="1"/>
</dbReference>
<evidence type="ECO:0000259" key="6">
    <source>
        <dbReference type="Pfam" id="PF00535"/>
    </source>
</evidence>
<dbReference type="AlphaFoldDB" id="A0A0F9DJX3"/>
<evidence type="ECO:0000256" key="1">
    <source>
        <dbReference type="ARBA" id="ARBA00004236"/>
    </source>
</evidence>